<protein>
    <submittedName>
        <fullName evidence="1">Nucleotidyltransferase family protein</fullName>
    </submittedName>
</protein>
<keyword evidence="2" id="KW-1185">Reference proteome</keyword>
<evidence type="ECO:0000313" key="1">
    <source>
        <dbReference type="EMBL" id="MFC3702178.1"/>
    </source>
</evidence>
<comment type="caution">
    <text evidence="1">The sequence shown here is derived from an EMBL/GenBank/DDBJ whole genome shotgun (WGS) entry which is preliminary data.</text>
</comment>
<dbReference type="PANTHER" id="PTHR39166:SF1">
    <property type="entry name" value="BLL1166 PROTEIN"/>
    <property type="match status" value="1"/>
</dbReference>
<name>A0ABV7WVT7_9GAMM</name>
<accession>A0ABV7WVT7</accession>
<dbReference type="RefSeq" id="WP_377363044.1">
    <property type="nucleotide sequence ID" value="NZ_JBHRYN010000012.1"/>
</dbReference>
<dbReference type="InterPro" id="IPR009267">
    <property type="entry name" value="NTP_transf_6"/>
</dbReference>
<organism evidence="1 2">
    <name type="scientific">Reinekea marina</name>
    <dbReference type="NCBI Taxonomy" id="1310421"/>
    <lineage>
        <taxon>Bacteria</taxon>
        <taxon>Pseudomonadati</taxon>
        <taxon>Pseudomonadota</taxon>
        <taxon>Gammaproteobacteria</taxon>
        <taxon>Oceanospirillales</taxon>
        <taxon>Saccharospirillaceae</taxon>
        <taxon>Reinekea</taxon>
    </lineage>
</organism>
<dbReference type="Proteomes" id="UP001595710">
    <property type="component" value="Unassembled WGS sequence"/>
</dbReference>
<dbReference type="EMBL" id="JBHRYN010000012">
    <property type="protein sequence ID" value="MFC3702178.1"/>
    <property type="molecule type" value="Genomic_DNA"/>
</dbReference>
<reference evidence="2" key="1">
    <citation type="journal article" date="2019" name="Int. J. Syst. Evol. Microbiol.">
        <title>The Global Catalogue of Microorganisms (GCM) 10K type strain sequencing project: providing services to taxonomists for standard genome sequencing and annotation.</title>
        <authorList>
            <consortium name="The Broad Institute Genomics Platform"/>
            <consortium name="The Broad Institute Genome Sequencing Center for Infectious Disease"/>
            <person name="Wu L."/>
            <person name="Ma J."/>
        </authorList>
    </citation>
    <scope>NUCLEOTIDE SEQUENCE [LARGE SCALE GENOMIC DNA]</scope>
    <source>
        <strain evidence="2">CECT 8288</strain>
    </source>
</reference>
<gene>
    <name evidence="1" type="ORF">ACFOND_11030</name>
</gene>
<sequence length="185" mass="21346">MNYKQKIKEIITSDNQRMKVLNAVQSIGLPDGIVAAGFVRNAVWDFLYGIETPLNDIDVIYFCESDISEEKDLMLEHQLFELEPDFPWSVKNQARMHIRNGDAPYKHCLNAMNFWPEKQTAVGAYLNPLNDLEIISSFNLSLLFNGEIEYNPARSLDVFNKRVTSKKWLTNWPLLKVKTSTLCTQ</sequence>
<dbReference type="PANTHER" id="PTHR39166">
    <property type="entry name" value="BLL1166 PROTEIN"/>
    <property type="match status" value="1"/>
</dbReference>
<evidence type="ECO:0000313" key="2">
    <source>
        <dbReference type="Proteomes" id="UP001595710"/>
    </source>
</evidence>
<dbReference type="Pfam" id="PF06042">
    <property type="entry name" value="NTP_transf_6"/>
    <property type="match status" value="1"/>
</dbReference>
<proteinExistence type="predicted"/>